<reference evidence="4" key="1">
    <citation type="submission" date="2022-11" db="EMBL/GenBank/DDBJ databases">
        <title>Chromosomal genome sequence assembly and mating type (MAT) locus characterization of the leprose asexual lichenized fungus Lepraria neglecta (Nyl.) Erichsen.</title>
        <authorList>
            <person name="Allen J.L."/>
            <person name="Pfeffer B."/>
        </authorList>
    </citation>
    <scope>NUCLEOTIDE SEQUENCE</scope>
    <source>
        <strain evidence="4">Allen 5258</strain>
    </source>
</reference>
<keyword evidence="3" id="KW-1133">Transmembrane helix</keyword>
<dbReference type="Proteomes" id="UP001276659">
    <property type="component" value="Unassembled WGS sequence"/>
</dbReference>
<feature type="compositionally biased region" description="Low complexity" evidence="2">
    <location>
        <begin position="328"/>
        <end position="349"/>
    </location>
</feature>
<keyword evidence="5" id="KW-1185">Reference proteome</keyword>
<feature type="compositionally biased region" description="Basic residues" evidence="2">
    <location>
        <begin position="32"/>
        <end position="50"/>
    </location>
</feature>
<proteinExistence type="predicted"/>
<dbReference type="EMBL" id="JASNWA010000007">
    <property type="protein sequence ID" value="KAK3172732.1"/>
    <property type="molecule type" value="Genomic_DNA"/>
</dbReference>
<sequence>MSRPTTPLPSTSNPPNPFISPGPPRSSTHPVNPRHHIPNHPHRTHHHRHHDVSVPQSAIQPTTSNPFGELLTKSNTKNIDGTKTPAQEQQQRLQEEQDVRDEGEKKREREGDVWKEVERKRLKRKAADEDLRTTLSTLSTLSTNVTRHLDYTYYSLLSSLSSLTSTIQELHNLSNSTTELSTRFKDESISLTDDTTNQIQNITINFDAQARRIQDLENRIKVGRTEASNLSLRLDAVRTKVESSARRDTEDERRIGRRLKVLWGFLGFWIVLLMILIIVRQRGHGMDVKGGILVELGSRTWDEKMGSREVHKAWGWESKGNRSEDNGRSSSGERVGASSSRTRSSSKRSSAVDAEATLRLFDEL</sequence>
<feature type="compositionally biased region" description="Basic and acidic residues" evidence="2">
    <location>
        <begin position="93"/>
        <end position="111"/>
    </location>
</feature>
<evidence type="ECO:0000313" key="4">
    <source>
        <dbReference type="EMBL" id="KAK3172732.1"/>
    </source>
</evidence>
<gene>
    <name evidence="4" type="ORF">OEA41_006056</name>
</gene>
<keyword evidence="1" id="KW-0175">Coiled coil</keyword>
<evidence type="ECO:0000256" key="2">
    <source>
        <dbReference type="SAM" id="MobiDB-lite"/>
    </source>
</evidence>
<protein>
    <submittedName>
        <fullName evidence="4">Uncharacterized protein</fullName>
    </submittedName>
</protein>
<name>A0AAD9ZAI4_9LECA</name>
<feature type="transmembrane region" description="Helical" evidence="3">
    <location>
        <begin position="261"/>
        <end position="279"/>
    </location>
</feature>
<organism evidence="4 5">
    <name type="scientific">Lepraria neglecta</name>
    <dbReference type="NCBI Taxonomy" id="209136"/>
    <lineage>
        <taxon>Eukaryota</taxon>
        <taxon>Fungi</taxon>
        <taxon>Dikarya</taxon>
        <taxon>Ascomycota</taxon>
        <taxon>Pezizomycotina</taxon>
        <taxon>Lecanoromycetes</taxon>
        <taxon>OSLEUM clade</taxon>
        <taxon>Lecanoromycetidae</taxon>
        <taxon>Lecanorales</taxon>
        <taxon>Lecanorineae</taxon>
        <taxon>Stereocaulaceae</taxon>
        <taxon>Lepraria</taxon>
    </lineage>
</organism>
<evidence type="ECO:0000256" key="3">
    <source>
        <dbReference type="SAM" id="Phobius"/>
    </source>
</evidence>
<accession>A0AAD9ZAI4</accession>
<comment type="caution">
    <text evidence="4">The sequence shown here is derived from an EMBL/GenBank/DDBJ whole genome shotgun (WGS) entry which is preliminary data.</text>
</comment>
<keyword evidence="3" id="KW-0472">Membrane</keyword>
<feature type="compositionally biased region" description="Polar residues" evidence="2">
    <location>
        <begin position="54"/>
        <end position="86"/>
    </location>
</feature>
<feature type="coiled-coil region" evidence="1">
    <location>
        <begin position="199"/>
        <end position="233"/>
    </location>
</feature>
<feature type="region of interest" description="Disordered" evidence="2">
    <location>
        <begin position="312"/>
        <end position="353"/>
    </location>
</feature>
<dbReference type="AlphaFoldDB" id="A0AAD9ZAI4"/>
<evidence type="ECO:0000313" key="5">
    <source>
        <dbReference type="Proteomes" id="UP001276659"/>
    </source>
</evidence>
<feature type="region of interest" description="Disordered" evidence="2">
    <location>
        <begin position="1"/>
        <end position="111"/>
    </location>
</feature>
<evidence type="ECO:0000256" key="1">
    <source>
        <dbReference type="SAM" id="Coils"/>
    </source>
</evidence>
<feature type="compositionally biased region" description="Low complexity" evidence="2">
    <location>
        <begin position="1"/>
        <end position="11"/>
    </location>
</feature>
<feature type="compositionally biased region" description="Basic and acidic residues" evidence="2">
    <location>
        <begin position="312"/>
        <end position="327"/>
    </location>
</feature>
<keyword evidence="3" id="KW-0812">Transmembrane</keyword>
<feature type="compositionally biased region" description="Pro residues" evidence="2">
    <location>
        <begin position="12"/>
        <end position="24"/>
    </location>
</feature>